<comment type="caution">
    <text evidence="1">The sequence shown here is derived from an EMBL/GenBank/DDBJ whole genome shotgun (WGS) entry which is preliminary data.</text>
</comment>
<dbReference type="Gene3D" id="3.50.50.60">
    <property type="entry name" value="FAD/NAD(P)-binding domain"/>
    <property type="match status" value="1"/>
</dbReference>
<dbReference type="AlphaFoldDB" id="A0A645EU93"/>
<evidence type="ECO:0000313" key="1">
    <source>
        <dbReference type="EMBL" id="MPN04093.1"/>
    </source>
</evidence>
<reference evidence="1" key="1">
    <citation type="submission" date="2019-08" db="EMBL/GenBank/DDBJ databases">
        <authorList>
            <person name="Kucharzyk K."/>
            <person name="Murdoch R.W."/>
            <person name="Higgins S."/>
            <person name="Loffler F."/>
        </authorList>
    </citation>
    <scope>NUCLEOTIDE SEQUENCE</scope>
</reference>
<protein>
    <submittedName>
        <fullName evidence="1">Uncharacterized protein</fullName>
    </submittedName>
</protein>
<proteinExistence type="predicted"/>
<name>A0A645EU93_9ZZZZ</name>
<dbReference type="EMBL" id="VSSQ01050020">
    <property type="protein sequence ID" value="MPN04093.1"/>
    <property type="molecule type" value="Genomic_DNA"/>
</dbReference>
<dbReference type="InterPro" id="IPR036188">
    <property type="entry name" value="FAD/NAD-bd_sf"/>
</dbReference>
<accession>A0A645EU93</accession>
<sequence>MDISPDDSMMIGSIDEVPGLYIACGFSGHGFGMSVPTGKVMSEVILGDKLGADISNLKYNRFAKHLDMFTGMPRSNLINSVQKK</sequence>
<organism evidence="1">
    <name type="scientific">bioreactor metagenome</name>
    <dbReference type="NCBI Taxonomy" id="1076179"/>
    <lineage>
        <taxon>unclassified sequences</taxon>
        <taxon>metagenomes</taxon>
        <taxon>ecological metagenomes</taxon>
    </lineage>
</organism>
<gene>
    <name evidence="1" type="ORF">SDC9_151329</name>
</gene>